<name>A0A7W6WLX7_9PROT</name>
<evidence type="ECO:0000313" key="9">
    <source>
        <dbReference type="EMBL" id="MBB4287535.1"/>
    </source>
</evidence>
<dbReference type="AlphaFoldDB" id="A0A7W6WLX7"/>
<keyword evidence="3 7" id="KW-0812">Transmembrane</keyword>
<evidence type="ECO:0000313" key="10">
    <source>
        <dbReference type="Proteomes" id="UP000555728"/>
    </source>
</evidence>
<feature type="transmembrane region" description="Helical" evidence="7">
    <location>
        <begin position="141"/>
        <end position="157"/>
    </location>
</feature>
<accession>A0A7W6WLX7</accession>
<keyword evidence="5 7" id="KW-0472">Membrane</keyword>
<feature type="transmembrane region" description="Helical" evidence="7">
    <location>
        <begin position="21"/>
        <end position="41"/>
    </location>
</feature>
<proteinExistence type="inferred from homology"/>
<evidence type="ECO:0000256" key="7">
    <source>
        <dbReference type="SAM" id="Phobius"/>
    </source>
</evidence>
<dbReference type="InterPro" id="IPR037185">
    <property type="entry name" value="EmrE-like"/>
</dbReference>
<comment type="similarity">
    <text evidence="2">Belongs to the drug/metabolite transporter (DMT) superfamily. 10 TMS drug/metabolite exporter (DME) (TC 2.A.7.3) family.</text>
</comment>
<organism evidence="9 10">
    <name type="scientific">Roseospira goensis</name>
    <dbReference type="NCBI Taxonomy" id="391922"/>
    <lineage>
        <taxon>Bacteria</taxon>
        <taxon>Pseudomonadati</taxon>
        <taxon>Pseudomonadota</taxon>
        <taxon>Alphaproteobacteria</taxon>
        <taxon>Rhodospirillales</taxon>
        <taxon>Rhodospirillaceae</taxon>
        <taxon>Roseospira</taxon>
    </lineage>
</organism>
<evidence type="ECO:0000256" key="5">
    <source>
        <dbReference type="ARBA" id="ARBA00023136"/>
    </source>
</evidence>
<feature type="compositionally biased region" description="Polar residues" evidence="6">
    <location>
        <begin position="311"/>
        <end position="321"/>
    </location>
</feature>
<dbReference type="RefSeq" id="WP_184437377.1">
    <property type="nucleotide sequence ID" value="NZ_JACIGI010000040.1"/>
</dbReference>
<dbReference type="GO" id="GO:0016020">
    <property type="term" value="C:membrane"/>
    <property type="evidence" value="ECO:0007669"/>
    <property type="project" value="UniProtKB-SubCell"/>
</dbReference>
<gene>
    <name evidence="9" type="ORF">GGD88_003285</name>
</gene>
<dbReference type="PANTHER" id="PTHR22911:SF6">
    <property type="entry name" value="SOLUTE CARRIER FAMILY 35 MEMBER G1"/>
    <property type="match status" value="1"/>
</dbReference>
<feature type="transmembrane region" description="Helical" evidence="7">
    <location>
        <begin position="257"/>
        <end position="275"/>
    </location>
</feature>
<feature type="transmembrane region" description="Helical" evidence="7">
    <location>
        <begin position="93"/>
        <end position="110"/>
    </location>
</feature>
<protein>
    <submittedName>
        <fullName evidence="9">Drug/metabolite transporter (DMT)-like permease</fullName>
    </submittedName>
</protein>
<comment type="subcellular location">
    <subcellularLocation>
        <location evidence="1">Membrane</location>
        <topology evidence="1">Multi-pass membrane protein</topology>
    </subcellularLocation>
</comment>
<evidence type="ECO:0000256" key="2">
    <source>
        <dbReference type="ARBA" id="ARBA00009853"/>
    </source>
</evidence>
<dbReference type="Proteomes" id="UP000555728">
    <property type="component" value="Unassembled WGS sequence"/>
</dbReference>
<dbReference type="Gene3D" id="1.10.3730.20">
    <property type="match status" value="1"/>
</dbReference>
<feature type="transmembrane region" description="Helical" evidence="7">
    <location>
        <begin position="169"/>
        <end position="190"/>
    </location>
</feature>
<keyword evidence="4 7" id="KW-1133">Transmembrane helix</keyword>
<dbReference type="EMBL" id="JACIGI010000040">
    <property type="protein sequence ID" value="MBB4287535.1"/>
    <property type="molecule type" value="Genomic_DNA"/>
</dbReference>
<dbReference type="InterPro" id="IPR000620">
    <property type="entry name" value="EamA_dom"/>
</dbReference>
<keyword evidence="10" id="KW-1185">Reference proteome</keyword>
<dbReference type="PANTHER" id="PTHR22911">
    <property type="entry name" value="ACYL-MALONYL CONDENSING ENZYME-RELATED"/>
    <property type="match status" value="1"/>
</dbReference>
<feature type="region of interest" description="Disordered" evidence="6">
    <location>
        <begin position="306"/>
        <end position="341"/>
    </location>
</feature>
<feature type="transmembrane region" description="Helical" evidence="7">
    <location>
        <begin position="281"/>
        <end position="298"/>
    </location>
</feature>
<evidence type="ECO:0000256" key="6">
    <source>
        <dbReference type="SAM" id="MobiDB-lite"/>
    </source>
</evidence>
<feature type="transmembrane region" description="Helical" evidence="7">
    <location>
        <begin position="225"/>
        <end position="245"/>
    </location>
</feature>
<dbReference type="SUPFAM" id="SSF103481">
    <property type="entry name" value="Multidrug resistance efflux transporter EmrE"/>
    <property type="match status" value="2"/>
</dbReference>
<feature type="transmembrane region" description="Helical" evidence="7">
    <location>
        <begin position="53"/>
        <end position="73"/>
    </location>
</feature>
<evidence type="ECO:0000256" key="3">
    <source>
        <dbReference type="ARBA" id="ARBA00022692"/>
    </source>
</evidence>
<comment type="caution">
    <text evidence="9">The sequence shown here is derived from an EMBL/GenBank/DDBJ whole genome shotgun (WGS) entry which is preliminary data.</text>
</comment>
<feature type="transmembrane region" description="Helical" evidence="7">
    <location>
        <begin position="116"/>
        <end position="134"/>
    </location>
</feature>
<evidence type="ECO:0000256" key="1">
    <source>
        <dbReference type="ARBA" id="ARBA00004141"/>
    </source>
</evidence>
<dbReference type="Pfam" id="PF00892">
    <property type="entry name" value="EamA"/>
    <property type="match status" value="2"/>
</dbReference>
<feature type="transmembrane region" description="Helical" evidence="7">
    <location>
        <begin position="197"/>
        <end position="219"/>
    </location>
</feature>
<evidence type="ECO:0000259" key="8">
    <source>
        <dbReference type="Pfam" id="PF00892"/>
    </source>
</evidence>
<evidence type="ECO:0000256" key="4">
    <source>
        <dbReference type="ARBA" id="ARBA00022989"/>
    </source>
</evidence>
<sequence>MTVLRPSVAAPPFWSALPGNVRGGLLMLGSAAAFSVMAALIKRLALDLPTLELVFFRSAFQAAALLPLALLAARRGGPQTLLTRRPGLHGLRLLLGAVAVAAGFYAIAALPLATALSISFTRALFLTLLAVLVLREWVGPHRWAAVAVGFLGVVVILRPWHDNGGVDPALLAGLASAAAIAGMSICVRLLSRTEGNLVMMLYPALFTTAVFAIPTVATWQPPTALHWGLIVAMSACGGLGQFLLINAYRQAEPSAVAPMNYTQLLWAAAIGYVVFGEFPDAATWLGAGMILGAALYTLHRERRRGRPITAPGSSDATSSRPSAECRSARSASNEVLPRGGH</sequence>
<reference evidence="9 10" key="1">
    <citation type="submission" date="2020-08" db="EMBL/GenBank/DDBJ databases">
        <title>Genome sequencing of Purple Non-Sulfur Bacteria from various extreme environments.</title>
        <authorList>
            <person name="Mayer M."/>
        </authorList>
    </citation>
    <scope>NUCLEOTIDE SEQUENCE [LARGE SCALE GENOMIC DNA]</scope>
    <source>
        <strain evidence="9 10">JA135</strain>
    </source>
</reference>
<feature type="domain" description="EamA" evidence="8">
    <location>
        <begin position="169"/>
        <end position="296"/>
    </location>
</feature>
<feature type="domain" description="EamA" evidence="8">
    <location>
        <begin position="23"/>
        <end position="157"/>
    </location>
</feature>